<reference evidence="6 7" key="1">
    <citation type="submission" date="2017-12" db="EMBL/GenBank/DDBJ databases">
        <title>Integrating genomic resources of turbot (Scophthalmus maximus) in depth evaluation of genetic and physical mapping variation across individuals.</title>
        <authorList>
            <person name="Martinez P."/>
        </authorList>
    </citation>
    <scope>NUCLEOTIDE SEQUENCE [LARGE SCALE GENOMIC DNA]</scope>
</reference>
<dbReference type="GO" id="GO:0099558">
    <property type="term" value="P:maintenance of synapse structure"/>
    <property type="evidence" value="ECO:0007669"/>
    <property type="project" value="TreeGrafter"/>
</dbReference>
<keyword evidence="7" id="KW-1185">Reference proteome</keyword>
<evidence type="ECO:0000259" key="5">
    <source>
        <dbReference type="PROSITE" id="PS50871"/>
    </source>
</evidence>
<dbReference type="InterPro" id="IPR008983">
    <property type="entry name" value="Tumour_necrosis_fac-like_dom"/>
</dbReference>
<proteinExistence type="predicted"/>
<accession>A0A2U9B5Z1</accession>
<dbReference type="SMART" id="SM00110">
    <property type="entry name" value="C1Q"/>
    <property type="match status" value="1"/>
</dbReference>
<dbReference type="InterPro" id="IPR050822">
    <property type="entry name" value="Cerebellin_Synaptic_Org"/>
</dbReference>
<dbReference type="GO" id="GO:0045202">
    <property type="term" value="C:synapse"/>
    <property type="evidence" value="ECO:0007669"/>
    <property type="project" value="TreeGrafter"/>
</dbReference>
<dbReference type="PANTHER" id="PTHR22923">
    <property type="entry name" value="CEREBELLIN-RELATED"/>
    <property type="match status" value="1"/>
</dbReference>
<keyword evidence="2" id="KW-0964">Secreted</keyword>
<evidence type="ECO:0000313" key="6">
    <source>
        <dbReference type="EMBL" id="AWO99317.1"/>
    </source>
</evidence>
<dbReference type="Pfam" id="PF00386">
    <property type="entry name" value="C1q"/>
    <property type="match status" value="1"/>
</dbReference>
<evidence type="ECO:0000313" key="7">
    <source>
        <dbReference type="Proteomes" id="UP000246464"/>
    </source>
</evidence>
<evidence type="ECO:0000256" key="2">
    <source>
        <dbReference type="ARBA" id="ARBA00022525"/>
    </source>
</evidence>
<evidence type="ECO:0000256" key="1">
    <source>
        <dbReference type="ARBA" id="ARBA00004613"/>
    </source>
</evidence>
<dbReference type="InterPro" id="IPR001073">
    <property type="entry name" value="C1q_dom"/>
</dbReference>
<dbReference type="Proteomes" id="UP000246464">
    <property type="component" value="Chromosome 3"/>
</dbReference>
<dbReference type="PANTHER" id="PTHR22923:SF103">
    <property type="entry name" value="CEREBELLIN 20-RELATED"/>
    <property type="match status" value="1"/>
</dbReference>
<gene>
    <name evidence="6" type="ORF">SMAX5B_000628</name>
</gene>
<dbReference type="AlphaFoldDB" id="A0A2U9B5Z1"/>
<dbReference type="PRINTS" id="PR00007">
    <property type="entry name" value="COMPLEMNTC1Q"/>
</dbReference>
<dbReference type="EMBL" id="CP026245">
    <property type="protein sequence ID" value="AWO99317.1"/>
    <property type="molecule type" value="Genomic_DNA"/>
</dbReference>
<dbReference type="Gene3D" id="2.60.120.40">
    <property type="match status" value="1"/>
</dbReference>
<evidence type="ECO:0000256" key="4">
    <source>
        <dbReference type="SAM" id="SignalP"/>
    </source>
</evidence>
<feature type="signal peptide" evidence="4">
    <location>
        <begin position="1"/>
        <end position="15"/>
    </location>
</feature>
<name>A0A2U9B5Z1_SCOMX</name>
<feature type="domain" description="C1q" evidence="5">
    <location>
        <begin position="83"/>
        <end position="224"/>
    </location>
</feature>
<dbReference type="PROSITE" id="PS50871">
    <property type="entry name" value="C1Q"/>
    <property type="match status" value="1"/>
</dbReference>
<evidence type="ECO:0000256" key="3">
    <source>
        <dbReference type="ARBA" id="ARBA00022729"/>
    </source>
</evidence>
<dbReference type="SUPFAM" id="SSF49842">
    <property type="entry name" value="TNF-like"/>
    <property type="match status" value="1"/>
</dbReference>
<sequence>MRAFVLLCLLHASFAQRRNGWDGPIQGPSDVELAPGSECAAGLDSCSCCLILRDVSKLRTKLDATLARLESESSLATRSLGRLEAGRAAFSVSLLKDGGFRCIGPFGGDEVVIYEHVFLNLGGHYNGSTGVFTVPQAGLYTFAVTLHSDAGAPRSPLAACTGLQVNGRVAAEAREQNADDQEDSATAVVLLQLNAGDAVAVKLLKGCFLCDKSHYNTFSAFLLY</sequence>
<organism evidence="6 7">
    <name type="scientific">Scophthalmus maximus</name>
    <name type="common">Turbot</name>
    <name type="synonym">Psetta maxima</name>
    <dbReference type="NCBI Taxonomy" id="52904"/>
    <lineage>
        <taxon>Eukaryota</taxon>
        <taxon>Metazoa</taxon>
        <taxon>Chordata</taxon>
        <taxon>Craniata</taxon>
        <taxon>Vertebrata</taxon>
        <taxon>Euteleostomi</taxon>
        <taxon>Actinopterygii</taxon>
        <taxon>Neopterygii</taxon>
        <taxon>Teleostei</taxon>
        <taxon>Neoteleostei</taxon>
        <taxon>Acanthomorphata</taxon>
        <taxon>Carangaria</taxon>
        <taxon>Pleuronectiformes</taxon>
        <taxon>Pleuronectoidei</taxon>
        <taxon>Scophthalmidae</taxon>
        <taxon>Scophthalmus</taxon>
    </lineage>
</organism>
<dbReference type="OrthoDB" id="6080680at2759"/>
<dbReference type="GO" id="GO:0005576">
    <property type="term" value="C:extracellular region"/>
    <property type="evidence" value="ECO:0007669"/>
    <property type="project" value="UniProtKB-SubCell"/>
</dbReference>
<feature type="chain" id="PRO_5015982239" description="C1q domain-containing protein" evidence="4">
    <location>
        <begin position="16"/>
        <end position="224"/>
    </location>
</feature>
<comment type="subcellular location">
    <subcellularLocation>
        <location evidence="1">Secreted</location>
    </subcellularLocation>
</comment>
<keyword evidence="3 4" id="KW-0732">Signal</keyword>
<protein>
    <recommendedName>
        <fullName evidence="5">C1q domain-containing protein</fullName>
    </recommendedName>
</protein>